<dbReference type="Gene3D" id="2.120.10.30">
    <property type="entry name" value="TolB, C-terminal domain"/>
    <property type="match status" value="1"/>
</dbReference>
<proteinExistence type="predicted"/>
<evidence type="ECO:0000313" key="3">
    <source>
        <dbReference type="Proteomes" id="UP000663828"/>
    </source>
</evidence>
<dbReference type="EMBL" id="CAJNOR010000525">
    <property type="protein sequence ID" value="CAF0938760.1"/>
    <property type="molecule type" value="Genomic_DNA"/>
</dbReference>
<sequence length="142" mass="16594">MLYVPLLDKTRPYISIKRVKFHRRFEMYSLDLQNSSSLTKLTDNQAIEEDLQLSNDRKRILFRTLSLASPKSQMNDTQGRLYSIDLSNGELQRIGANISANLVGYACQYELFVEEWKSMTFYSSFYNQCAPIYCSTYNQNNI</sequence>
<name>A0A814C5X1_ADIRI</name>
<dbReference type="Proteomes" id="UP000663852">
    <property type="component" value="Unassembled WGS sequence"/>
</dbReference>
<keyword evidence="3" id="KW-1185">Reference proteome</keyword>
<gene>
    <name evidence="2" type="ORF">EDS130_LOCUS42019</name>
    <name evidence="1" type="ORF">XAT740_LOCUS9997</name>
</gene>
<accession>A0A814C5X1</accession>
<dbReference type="InterPro" id="IPR011042">
    <property type="entry name" value="6-blade_b-propeller_TolB-like"/>
</dbReference>
<comment type="caution">
    <text evidence="1">The sequence shown here is derived from an EMBL/GenBank/DDBJ whole genome shotgun (WGS) entry which is preliminary data.</text>
</comment>
<evidence type="ECO:0000313" key="2">
    <source>
        <dbReference type="EMBL" id="CAF1490881.1"/>
    </source>
</evidence>
<dbReference type="SUPFAM" id="SSF69304">
    <property type="entry name" value="Tricorn protease N-terminal domain"/>
    <property type="match status" value="1"/>
</dbReference>
<organism evidence="1 3">
    <name type="scientific">Adineta ricciae</name>
    <name type="common">Rotifer</name>
    <dbReference type="NCBI Taxonomy" id="249248"/>
    <lineage>
        <taxon>Eukaryota</taxon>
        <taxon>Metazoa</taxon>
        <taxon>Spiralia</taxon>
        <taxon>Gnathifera</taxon>
        <taxon>Rotifera</taxon>
        <taxon>Eurotatoria</taxon>
        <taxon>Bdelloidea</taxon>
        <taxon>Adinetida</taxon>
        <taxon>Adinetidae</taxon>
        <taxon>Adineta</taxon>
    </lineage>
</organism>
<dbReference type="EMBL" id="CAJNOJ010000587">
    <property type="protein sequence ID" value="CAF1490881.1"/>
    <property type="molecule type" value="Genomic_DNA"/>
</dbReference>
<dbReference type="AlphaFoldDB" id="A0A814C5X1"/>
<reference evidence="1" key="1">
    <citation type="submission" date="2021-02" db="EMBL/GenBank/DDBJ databases">
        <authorList>
            <person name="Nowell W R."/>
        </authorList>
    </citation>
    <scope>NUCLEOTIDE SEQUENCE</scope>
</reference>
<protein>
    <submittedName>
        <fullName evidence="1">Uncharacterized protein</fullName>
    </submittedName>
</protein>
<evidence type="ECO:0000313" key="1">
    <source>
        <dbReference type="EMBL" id="CAF0938760.1"/>
    </source>
</evidence>
<dbReference type="Proteomes" id="UP000663828">
    <property type="component" value="Unassembled WGS sequence"/>
</dbReference>